<evidence type="ECO:0000256" key="1">
    <source>
        <dbReference type="ARBA" id="ARBA00004651"/>
    </source>
</evidence>
<dbReference type="Proteomes" id="UP000681414">
    <property type="component" value="Unassembled WGS sequence"/>
</dbReference>
<protein>
    <submittedName>
        <fullName evidence="9">MBOAT family protein</fullName>
    </submittedName>
</protein>
<dbReference type="AlphaFoldDB" id="A0A942TAU9"/>
<name>A0A942TAU9_9BACI</name>
<dbReference type="InterPro" id="IPR051085">
    <property type="entry name" value="MB_O-acyltransferase"/>
</dbReference>
<evidence type="ECO:0000256" key="8">
    <source>
        <dbReference type="SAM" id="Phobius"/>
    </source>
</evidence>
<sequence length="461" mass="53519">MVFSSIVFLFVFLPITLFIYYLSHRKMKNLLLLILSLIFYAWGEPIYILLMLLSAVMDYLHGLLIAKFKGKVFAKLFLLSSLIFNIGLLSFFKYADFFIENLNLLMGADLKLLNLPLPIGISFYTFQTMSYTIDVYRGKVQPQKNPIALAMYICLFPQLIAGPIVRYETIEKELVHRRVTIHQFADGVRLFVIGLGKKVLLANNIGLLWNDIENQNMLELTVVSSWVGILAFAMQIYFDFSGYSDMARGLGKMFGFTFPINFNYPYISRSISEFWRRWHMTLGGWFRDYVYIPLGGNREGKLKLYRNLFIVWGLTGFWHGASWNFVVWGIYFGILIAIERAGLHKLLSKTHPVIQHIYFIFFILIGWVLFVFDDLTIGFQYLTIMFGVSGNPLLNQQTIYELYTNGILFVVTIIAAMPVIKVIENRKIVTLFSPFIYFAILLLSTAFLVNESYNPFLYFRF</sequence>
<feature type="transmembrane region" description="Helical" evidence="8">
    <location>
        <begin position="428"/>
        <end position="449"/>
    </location>
</feature>
<feature type="transmembrane region" description="Helical" evidence="8">
    <location>
        <begin position="72"/>
        <end position="92"/>
    </location>
</feature>
<keyword evidence="6 7" id="KW-0472">Membrane</keyword>
<feature type="transmembrane region" description="Helical" evidence="8">
    <location>
        <begin position="188"/>
        <end position="209"/>
    </location>
</feature>
<dbReference type="Pfam" id="PF03062">
    <property type="entry name" value="MBOAT"/>
    <property type="match status" value="1"/>
</dbReference>
<feature type="transmembrane region" description="Helical" evidence="8">
    <location>
        <begin position="309"/>
        <end position="336"/>
    </location>
</feature>
<dbReference type="InterPro" id="IPR028362">
    <property type="entry name" value="AlgI"/>
</dbReference>
<gene>
    <name evidence="9" type="ORF">KHA97_04520</name>
</gene>
<feature type="transmembrane region" description="Helical" evidence="8">
    <location>
        <begin position="30"/>
        <end position="52"/>
    </location>
</feature>
<feature type="transmembrane region" description="Helical" evidence="8">
    <location>
        <begin position="146"/>
        <end position="167"/>
    </location>
</feature>
<comment type="caution">
    <text evidence="9">The sequence shown here is derived from an EMBL/GenBank/DDBJ whole genome shotgun (WGS) entry which is preliminary data.</text>
</comment>
<feature type="transmembrane region" description="Helical" evidence="8">
    <location>
        <begin position="221"/>
        <end position="238"/>
    </location>
</feature>
<accession>A0A942TAU9</accession>
<keyword evidence="7" id="KW-0808">Transferase</keyword>
<comment type="subcellular location">
    <subcellularLocation>
        <location evidence="1">Cell membrane</location>
        <topology evidence="1">Multi-pass membrane protein</topology>
    </subcellularLocation>
</comment>
<evidence type="ECO:0000256" key="4">
    <source>
        <dbReference type="ARBA" id="ARBA00022692"/>
    </source>
</evidence>
<dbReference type="InterPro" id="IPR024194">
    <property type="entry name" value="Ac/AlaTfrase_AlgI/DltB"/>
</dbReference>
<evidence type="ECO:0000256" key="3">
    <source>
        <dbReference type="ARBA" id="ARBA00022475"/>
    </source>
</evidence>
<keyword evidence="7" id="KW-0012">Acyltransferase</keyword>
<dbReference type="PANTHER" id="PTHR13285:SF18">
    <property type="entry name" value="PROTEIN-CYSTEINE N-PALMITOYLTRANSFERASE RASP"/>
    <property type="match status" value="1"/>
</dbReference>
<evidence type="ECO:0000256" key="5">
    <source>
        <dbReference type="ARBA" id="ARBA00022989"/>
    </source>
</evidence>
<keyword evidence="5 8" id="KW-1133">Transmembrane helix</keyword>
<keyword evidence="4 8" id="KW-0812">Transmembrane</keyword>
<proteinExistence type="inferred from homology"/>
<evidence type="ECO:0000256" key="2">
    <source>
        <dbReference type="ARBA" id="ARBA00010323"/>
    </source>
</evidence>
<evidence type="ECO:0000256" key="7">
    <source>
        <dbReference type="PIRNR" id="PIRNR016636"/>
    </source>
</evidence>
<dbReference type="EMBL" id="JAGYPG010000001">
    <property type="protein sequence ID" value="MBS4194335.1"/>
    <property type="molecule type" value="Genomic_DNA"/>
</dbReference>
<feature type="transmembrane region" description="Helical" evidence="8">
    <location>
        <begin position="402"/>
        <end position="421"/>
    </location>
</feature>
<dbReference type="InterPro" id="IPR004299">
    <property type="entry name" value="MBOAT_fam"/>
</dbReference>
<dbReference type="GO" id="GO:0016746">
    <property type="term" value="F:acyltransferase activity"/>
    <property type="evidence" value="ECO:0007669"/>
    <property type="project" value="UniProtKB-KW"/>
</dbReference>
<dbReference type="PIRSF" id="PIRSF016636">
    <property type="entry name" value="AlgI_DltB"/>
    <property type="match status" value="1"/>
</dbReference>
<evidence type="ECO:0000313" key="9">
    <source>
        <dbReference type="EMBL" id="MBS4194335.1"/>
    </source>
</evidence>
<keyword evidence="10" id="KW-1185">Reference proteome</keyword>
<dbReference type="GO" id="GO:0005886">
    <property type="term" value="C:plasma membrane"/>
    <property type="evidence" value="ECO:0007669"/>
    <property type="project" value="UniProtKB-SubCell"/>
</dbReference>
<reference evidence="9 10" key="1">
    <citation type="submission" date="2021-05" db="EMBL/GenBank/DDBJ databases">
        <title>Novel Bacillus species.</title>
        <authorList>
            <person name="Liu G."/>
        </authorList>
    </citation>
    <scope>NUCLEOTIDE SEQUENCE [LARGE SCALE GENOMIC DNA]</scope>
    <source>
        <strain evidence="10">FJAT-49780</strain>
    </source>
</reference>
<dbReference type="PANTHER" id="PTHR13285">
    <property type="entry name" value="ACYLTRANSFERASE"/>
    <property type="match status" value="1"/>
</dbReference>
<dbReference type="RefSeq" id="WP_213123525.1">
    <property type="nucleotide sequence ID" value="NZ_JAGYPG010000001.1"/>
</dbReference>
<keyword evidence="3 7" id="KW-1003">Cell membrane</keyword>
<feature type="transmembrane region" description="Helical" evidence="8">
    <location>
        <begin position="357"/>
        <end position="382"/>
    </location>
</feature>
<comment type="similarity">
    <text evidence="2 7">Belongs to the membrane-bound acyltransferase family.</text>
</comment>
<evidence type="ECO:0000256" key="6">
    <source>
        <dbReference type="ARBA" id="ARBA00023136"/>
    </source>
</evidence>
<dbReference type="GO" id="GO:0042121">
    <property type="term" value="P:alginic acid biosynthetic process"/>
    <property type="evidence" value="ECO:0007669"/>
    <property type="project" value="InterPro"/>
</dbReference>
<organism evidence="9 10">
    <name type="scientific">Lederbergia citri</name>
    <dbReference type="NCBI Taxonomy" id="2833580"/>
    <lineage>
        <taxon>Bacteria</taxon>
        <taxon>Bacillati</taxon>
        <taxon>Bacillota</taxon>
        <taxon>Bacilli</taxon>
        <taxon>Bacillales</taxon>
        <taxon>Bacillaceae</taxon>
        <taxon>Lederbergia</taxon>
    </lineage>
</organism>
<feature type="transmembrane region" description="Helical" evidence="8">
    <location>
        <begin position="6"/>
        <end position="23"/>
    </location>
</feature>
<dbReference type="PIRSF" id="PIRSF500217">
    <property type="entry name" value="AlgI"/>
    <property type="match status" value="1"/>
</dbReference>
<evidence type="ECO:0000313" key="10">
    <source>
        <dbReference type="Proteomes" id="UP000681414"/>
    </source>
</evidence>